<name>A0A1Y0IUR4_9BACL</name>
<keyword evidence="4" id="KW-0862">Zinc</keyword>
<dbReference type="RefSeq" id="WP_087458470.1">
    <property type="nucleotide sequence ID" value="NZ_CP021434.1"/>
</dbReference>
<feature type="binding site" evidence="4">
    <location>
        <position position="116"/>
    </location>
    <ligand>
        <name>Zn(2+)</name>
        <dbReference type="ChEBI" id="CHEBI:29105"/>
    </ligand>
</feature>
<dbReference type="Gene3D" id="3.40.50.1220">
    <property type="entry name" value="TPP-binding domain"/>
    <property type="match status" value="1"/>
</dbReference>
<feature type="binding site" evidence="4">
    <location>
        <position position="139"/>
    </location>
    <ligand>
        <name>Zn(2+)</name>
        <dbReference type="ChEBI" id="CHEBI:29105"/>
    </ligand>
</feature>
<protein>
    <recommendedName>
        <fullName evidence="1">protein acetyllysine N-acetyltransferase</fullName>
        <ecNumber evidence="1">2.3.1.286</ecNumber>
    </recommendedName>
</protein>
<keyword evidence="7" id="KW-1185">Reference proteome</keyword>
<dbReference type="PANTHER" id="PTHR11085">
    <property type="entry name" value="NAD-DEPENDENT PROTEIN DEACYLASE SIRTUIN-5, MITOCHONDRIAL-RELATED"/>
    <property type="match status" value="1"/>
</dbReference>
<dbReference type="Proteomes" id="UP000195437">
    <property type="component" value="Chromosome"/>
</dbReference>
<feature type="binding site" evidence="4">
    <location>
        <position position="136"/>
    </location>
    <ligand>
        <name>Zn(2+)</name>
        <dbReference type="ChEBI" id="CHEBI:29105"/>
    </ligand>
</feature>
<feature type="active site" description="Proton acceptor" evidence="4">
    <location>
        <position position="108"/>
    </location>
</feature>
<dbReference type="InterPro" id="IPR026591">
    <property type="entry name" value="Sirtuin_cat_small_dom_sf"/>
</dbReference>
<dbReference type="Gene3D" id="3.30.1600.10">
    <property type="entry name" value="SIR2/SIRT2 'Small Domain"/>
    <property type="match status" value="1"/>
</dbReference>
<feature type="binding site" evidence="4">
    <location>
        <position position="119"/>
    </location>
    <ligand>
        <name>Zn(2+)</name>
        <dbReference type="ChEBI" id="CHEBI:29105"/>
    </ligand>
</feature>
<dbReference type="GO" id="GO:0070403">
    <property type="term" value="F:NAD+ binding"/>
    <property type="evidence" value="ECO:0007669"/>
    <property type="project" value="InterPro"/>
</dbReference>
<dbReference type="InterPro" id="IPR003000">
    <property type="entry name" value="Sirtuin"/>
</dbReference>
<evidence type="ECO:0000256" key="3">
    <source>
        <dbReference type="ARBA" id="ARBA00023027"/>
    </source>
</evidence>
<dbReference type="AlphaFoldDB" id="A0A1Y0IUR4"/>
<feature type="domain" description="Deacetylase sirtuin-type" evidence="5">
    <location>
        <begin position="1"/>
        <end position="216"/>
    </location>
</feature>
<evidence type="ECO:0000313" key="6">
    <source>
        <dbReference type="EMBL" id="ARU63123.1"/>
    </source>
</evidence>
<dbReference type="PANTHER" id="PTHR11085:SF4">
    <property type="entry name" value="NAD-DEPENDENT PROTEIN DEACYLASE"/>
    <property type="match status" value="1"/>
</dbReference>
<sequence>MDRQWITWASQARRPVAVTGAGISVPSGLPTVSKTWRGLTLKEIFTIGFYRRDPLTFYDCYRDMLLDWREAAPNPAHQALAKSNVRIITQNMDGLHQKAGSSDVLELHGNLRELICERCHALYPSHVAEINPQPHCPTCAELLKPNIVLEGEDVRHIAVAADWVGQADLLLVIGTKLEMEPVCMLPKIAGQNGVPVIPCNKKSEVLLPELCGYLNA</sequence>
<dbReference type="EC" id="2.3.1.286" evidence="1"/>
<dbReference type="SUPFAM" id="SSF52467">
    <property type="entry name" value="DHS-like NAD/FAD-binding domain"/>
    <property type="match status" value="1"/>
</dbReference>
<dbReference type="OrthoDB" id="9800582at2"/>
<keyword evidence="4" id="KW-0479">Metal-binding</keyword>
<dbReference type="PROSITE" id="PS50305">
    <property type="entry name" value="SIRTUIN"/>
    <property type="match status" value="1"/>
</dbReference>
<keyword evidence="2" id="KW-0808">Transferase</keyword>
<evidence type="ECO:0000259" key="5">
    <source>
        <dbReference type="PROSITE" id="PS50305"/>
    </source>
</evidence>
<gene>
    <name evidence="6" type="ORF">CBW65_20665</name>
</gene>
<evidence type="ECO:0000256" key="2">
    <source>
        <dbReference type="ARBA" id="ARBA00022679"/>
    </source>
</evidence>
<organism evidence="6 7">
    <name type="scientific">Tumebacillus avium</name>
    <dbReference type="NCBI Taxonomy" id="1903704"/>
    <lineage>
        <taxon>Bacteria</taxon>
        <taxon>Bacillati</taxon>
        <taxon>Bacillota</taxon>
        <taxon>Bacilli</taxon>
        <taxon>Bacillales</taxon>
        <taxon>Alicyclobacillaceae</taxon>
        <taxon>Tumebacillus</taxon>
    </lineage>
</organism>
<dbReference type="EMBL" id="CP021434">
    <property type="protein sequence ID" value="ARU63123.1"/>
    <property type="molecule type" value="Genomic_DNA"/>
</dbReference>
<dbReference type="KEGG" id="tum:CBW65_20665"/>
<dbReference type="InterPro" id="IPR026590">
    <property type="entry name" value="Ssirtuin_cat_dom"/>
</dbReference>
<keyword evidence="3" id="KW-0520">NAD</keyword>
<proteinExistence type="predicted"/>
<accession>A0A1Y0IUR4</accession>
<dbReference type="InterPro" id="IPR029035">
    <property type="entry name" value="DHS-like_NAD/FAD-binding_dom"/>
</dbReference>
<evidence type="ECO:0000313" key="7">
    <source>
        <dbReference type="Proteomes" id="UP000195437"/>
    </source>
</evidence>
<dbReference type="GO" id="GO:0017136">
    <property type="term" value="F:histone deacetylase activity, NAD-dependent"/>
    <property type="evidence" value="ECO:0007669"/>
    <property type="project" value="TreeGrafter"/>
</dbReference>
<evidence type="ECO:0000256" key="1">
    <source>
        <dbReference type="ARBA" id="ARBA00012928"/>
    </source>
</evidence>
<dbReference type="Pfam" id="PF02146">
    <property type="entry name" value="SIR2"/>
    <property type="match status" value="1"/>
</dbReference>
<dbReference type="InterPro" id="IPR050134">
    <property type="entry name" value="NAD-dep_sirtuin_deacylases"/>
</dbReference>
<evidence type="ECO:0000256" key="4">
    <source>
        <dbReference type="PROSITE-ProRule" id="PRU00236"/>
    </source>
</evidence>
<reference evidence="7" key="1">
    <citation type="submission" date="2017-05" db="EMBL/GenBank/DDBJ databases">
        <authorList>
            <person name="Sung H."/>
        </authorList>
    </citation>
    <scope>NUCLEOTIDE SEQUENCE [LARGE SCALE GENOMIC DNA]</scope>
    <source>
        <strain evidence="7">AR23208</strain>
    </source>
</reference>
<dbReference type="GO" id="GO:0046872">
    <property type="term" value="F:metal ion binding"/>
    <property type="evidence" value="ECO:0007669"/>
    <property type="project" value="UniProtKB-KW"/>
</dbReference>